<dbReference type="Proteomes" id="UP000799118">
    <property type="component" value="Unassembled WGS sequence"/>
</dbReference>
<feature type="region of interest" description="Disordered" evidence="1">
    <location>
        <begin position="1"/>
        <end position="24"/>
    </location>
</feature>
<evidence type="ECO:0000313" key="2">
    <source>
        <dbReference type="EMBL" id="KAE9383063.1"/>
    </source>
</evidence>
<sequence>MPESSKRKATDDTEGTLNGTPSKIQRINSDSVDIIRTCDKDSEDIDPNATLAMDDDFDPLASVKSTECQIAISCPVQLTEDELQMPLSRLQLIHRSAMVHEVVPVVYMENRRLKGAIWLLKTALAVERTRVKKLQDDLKLARGQ</sequence>
<dbReference type="AlphaFoldDB" id="A0A6A4GC89"/>
<dbReference type="EMBL" id="ML770729">
    <property type="protein sequence ID" value="KAE9383063.1"/>
    <property type="molecule type" value="Genomic_DNA"/>
</dbReference>
<protein>
    <submittedName>
        <fullName evidence="2">Uncharacterized protein</fullName>
    </submittedName>
</protein>
<accession>A0A6A4GC89</accession>
<gene>
    <name evidence="2" type="ORF">BT96DRAFT_982711</name>
</gene>
<reference evidence="2" key="1">
    <citation type="journal article" date="2019" name="Environ. Microbiol.">
        <title>Fungal ecological strategies reflected in gene transcription - a case study of two litter decomposers.</title>
        <authorList>
            <person name="Barbi F."/>
            <person name="Kohler A."/>
            <person name="Barry K."/>
            <person name="Baskaran P."/>
            <person name="Daum C."/>
            <person name="Fauchery L."/>
            <person name="Ihrmark K."/>
            <person name="Kuo A."/>
            <person name="LaButti K."/>
            <person name="Lipzen A."/>
            <person name="Morin E."/>
            <person name="Grigoriev I.V."/>
            <person name="Henrissat B."/>
            <person name="Lindahl B."/>
            <person name="Martin F."/>
        </authorList>
    </citation>
    <scope>NUCLEOTIDE SEQUENCE</scope>
    <source>
        <strain evidence="2">JB14</strain>
    </source>
</reference>
<name>A0A6A4GC89_9AGAR</name>
<feature type="compositionally biased region" description="Polar residues" evidence="1">
    <location>
        <begin position="15"/>
        <end position="24"/>
    </location>
</feature>
<proteinExistence type="predicted"/>
<evidence type="ECO:0000256" key="1">
    <source>
        <dbReference type="SAM" id="MobiDB-lite"/>
    </source>
</evidence>
<feature type="compositionally biased region" description="Basic and acidic residues" evidence="1">
    <location>
        <begin position="1"/>
        <end position="11"/>
    </location>
</feature>
<keyword evidence="3" id="KW-1185">Reference proteome</keyword>
<organism evidence="2 3">
    <name type="scientific">Gymnopus androsaceus JB14</name>
    <dbReference type="NCBI Taxonomy" id="1447944"/>
    <lineage>
        <taxon>Eukaryota</taxon>
        <taxon>Fungi</taxon>
        <taxon>Dikarya</taxon>
        <taxon>Basidiomycota</taxon>
        <taxon>Agaricomycotina</taxon>
        <taxon>Agaricomycetes</taxon>
        <taxon>Agaricomycetidae</taxon>
        <taxon>Agaricales</taxon>
        <taxon>Marasmiineae</taxon>
        <taxon>Omphalotaceae</taxon>
        <taxon>Gymnopus</taxon>
    </lineage>
</organism>
<evidence type="ECO:0000313" key="3">
    <source>
        <dbReference type="Proteomes" id="UP000799118"/>
    </source>
</evidence>